<evidence type="ECO:0000313" key="2">
    <source>
        <dbReference type="EMBL" id="CAD2198055.1"/>
    </source>
</evidence>
<reference evidence="2 3" key="1">
    <citation type="submission" date="2020-08" db="EMBL/GenBank/DDBJ databases">
        <authorList>
            <person name="Koutsovoulos G."/>
            <person name="Danchin GJ E."/>
        </authorList>
    </citation>
    <scope>NUCLEOTIDE SEQUENCE [LARGE SCALE GENOMIC DNA]</scope>
</reference>
<dbReference type="Proteomes" id="UP000580250">
    <property type="component" value="Unassembled WGS sequence"/>
</dbReference>
<proteinExistence type="predicted"/>
<sequence length="54" mass="6337">MYSHLMMLALILDGFFSIVKLKTHICILVVMETLLLTFHKWKKINCKMLATKIL</sequence>
<comment type="caution">
    <text evidence="2">The sequence shown here is derived from an EMBL/GenBank/DDBJ whole genome shotgun (WGS) entry which is preliminary data.</text>
</comment>
<evidence type="ECO:0000313" key="3">
    <source>
        <dbReference type="Proteomes" id="UP000580250"/>
    </source>
</evidence>
<keyword evidence="1" id="KW-0812">Transmembrane</keyword>
<gene>
    <name evidence="2" type="ORF">MENT_LOCUS51337</name>
</gene>
<evidence type="ECO:0000256" key="1">
    <source>
        <dbReference type="SAM" id="Phobius"/>
    </source>
</evidence>
<name>A0A6V7XFN1_MELEN</name>
<keyword evidence="1" id="KW-1133">Transmembrane helix</keyword>
<keyword evidence="1" id="KW-0472">Membrane</keyword>
<feature type="transmembrane region" description="Helical" evidence="1">
    <location>
        <begin position="15"/>
        <end position="38"/>
    </location>
</feature>
<dbReference type="AlphaFoldDB" id="A0A6V7XFN1"/>
<protein>
    <submittedName>
        <fullName evidence="2">Uncharacterized protein</fullName>
    </submittedName>
</protein>
<organism evidence="2 3">
    <name type="scientific">Meloidogyne enterolobii</name>
    <name type="common">Root-knot nematode worm</name>
    <name type="synonym">Meloidogyne mayaguensis</name>
    <dbReference type="NCBI Taxonomy" id="390850"/>
    <lineage>
        <taxon>Eukaryota</taxon>
        <taxon>Metazoa</taxon>
        <taxon>Ecdysozoa</taxon>
        <taxon>Nematoda</taxon>
        <taxon>Chromadorea</taxon>
        <taxon>Rhabditida</taxon>
        <taxon>Tylenchina</taxon>
        <taxon>Tylenchomorpha</taxon>
        <taxon>Tylenchoidea</taxon>
        <taxon>Meloidogynidae</taxon>
        <taxon>Meloidogyninae</taxon>
        <taxon>Meloidogyne</taxon>
    </lineage>
</organism>
<accession>A0A6V7XFN1</accession>
<dbReference type="EMBL" id="CAJEWN010001513">
    <property type="protein sequence ID" value="CAD2198055.1"/>
    <property type="molecule type" value="Genomic_DNA"/>
</dbReference>